<dbReference type="AlphaFoldDB" id="M7TQZ5"/>
<dbReference type="PROSITE" id="PS51082">
    <property type="entry name" value="WH2"/>
    <property type="match status" value="1"/>
</dbReference>
<feature type="compositionally biased region" description="Basic and acidic residues" evidence="1">
    <location>
        <begin position="378"/>
        <end position="388"/>
    </location>
</feature>
<feature type="compositionally biased region" description="Gly residues" evidence="1">
    <location>
        <begin position="27"/>
        <end position="38"/>
    </location>
</feature>
<reference evidence="4" key="1">
    <citation type="journal article" date="2013" name="Genome Announc.">
        <title>Draft genome sequence of the grapevine dieback fungus Eutypa lata UCR-EL1.</title>
        <authorList>
            <person name="Blanco-Ulate B."/>
            <person name="Rolshausen P.E."/>
            <person name="Cantu D."/>
        </authorList>
    </citation>
    <scope>NUCLEOTIDE SEQUENCE [LARGE SCALE GENOMIC DNA]</scope>
    <source>
        <strain evidence="4">UCR-EL1</strain>
    </source>
</reference>
<feature type="compositionally biased region" description="Low complexity" evidence="1">
    <location>
        <begin position="244"/>
        <end position="266"/>
    </location>
</feature>
<dbReference type="Proteomes" id="UP000012174">
    <property type="component" value="Unassembled WGS sequence"/>
</dbReference>
<feature type="region of interest" description="Disordered" evidence="1">
    <location>
        <begin position="345"/>
        <end position="404"/>
    </location>
</feature>
<dbReference type="EMBL" id="KB705466">
    <property type="protein sequence ID" value="EMR72366.1"/>
    <property type="molecule type" value="Genomic_DNA"/>
</dbReference>
<dbReference type="GO" id="GO:0003779">
    <property type="term" value="F:actin binding"/>
    <property type="evidence" value="ECO:0007669"/>
    <property type="project" value="InterPro"/>
</dbReference>
<accession>M7TQZ5</accession>
<evidence type="ECO:0000256" key="1">
    <source>
        <dbReference type="SAM" id="MobiDB-lite"/>
    </source>
</evidence>
<evidence type="ECO:0000259" key="2">
    <source>
        <dbReference type="PROSITE" id="PS51082"/>
    </source>
</evidence>
<gene>
    <name evidence="3" type="ORF">UCREL1_584</name>
</gene>
<feature type="region of interest" description="Disordered" evidence="1">
    <location>
        <begin position="1"/>
        <end position="286"/>
    </location>
</feature>
<evidence type="ECO:0000313" key="3">
    <source>
        <dbReference type="EMBL" id="EMR72366.1"/>
    </source>
</evidence>
<feature type="compositionally biased region" description="Polar residues" evidence="1">
    <location>
        <begin position="153"/>
        <end position="167"/>
    </location>
</feature>
<keyword evidence="4" id="KW-1185">Reference proteome</keyword>
<dbReference type="OMA" id="PETACYT"/>
<sequence length="404" mass="40263">MPPPPPPPPPPPGMGGPPPPPPPPGKLPGGAPGAGRGALLGDITKGRALKKAVTNDRSAPIVGATSGGGGGGPPMGGAPPIPGLAKAPAPPGLAPPVPGNRARSNSDQVGGARDSIAVSSEPAPQLAGIFAGGMPKLKKRGGGVNTGERVVQNRRTSSIGSKTTIRATATARGSRALHTGAARTPGPRSPFLFHPPIASQPAEDGPQRRPSTHVHSLHERPPTTDRQEAASAAGVAETIHERPPVITSTSTSPAAAAATIACAPSTRRTGSTSPAASATNLGPGTPGTASASAFFIRYFGPIIRAARPATTTTATSSHGPETACYTVAIPATTSASSAPAFIKRQRPSFSSKQQQHAFSAPATAPPAGIASVARPVHRSGEPGPRRLAPEILDAGSERVYAGSR</sequence>
<dbReference type="KEGG" id="ela:UCREL1_584"/>
<feature type="compositionally biased region" description="Polar residues" evidence="1">
    <location>
        <begin position="347"/>
        <end position="357"/>
    </location>
</feature>
<proteinExistence type="predicted"/>
<dbReference type="OrthoDB" id="2430277at2759"/>
<protein>
    <submittedName>
        <fullName evidence="3">Putative wasp-interacting protein vrp1p protein</fullName>
    </submittedName>
</protein>
<dbReference type="Pfam" id="PF02205">
    <property type="entry name" value="WH2"/>
    <property type="match status" value="1"/>
</dbReference>
<organism evidence="3 4">
    <name type="scientific">Eutypa lata (strain UCR-EL1)</name>
    <name type="common">Grapevine dieback disease fungus</name>
    <name type="synonym">Eutypa armeniacae</name>
    <dbReference type="NCBI Taxonomy" id="1287681"/>
    <lineage>
        <taxon>Eukaryota</taxon>
        <taxon>Fungi</taxon>
        <taxon>Dikarya</taxon>
        <taxon>Ascomycota</taxon>
        <taxon>Pezizomycotina</taxon>
        <taxon>Sordariomycetes</taxon>
        <taxon>Xylariomycetidae</taxon>
        <taxon>Xylariales</taxon>
        <taxon>Diatrypaceae</taxon>
        <taxon>Eutypa</taxon>
    </lineage>
</organism>
<feature type="compositionally biased region" description="Pro residues" evidence="1">
    <location>
        <begin position="1"/>
        <end position="26"/>
    </location>
</feature>
<name>M7TQZ5_EUTLA</name>
<dbReference type="STRING" id="1287681.M7TQZ5"/>
<dbReference type="HOGENOM" id="CLU_049614_0_0_1"/>
<feature type="compositionally biased region" description="Basic and acidic residues" evidence="1">
    <location>
        <begin position="216"/>
        <end position="228"/>
    </location>
</feature>
<feature type="compositionally biased region" description="Polar residues" evidence="1">
    <location>
        <begin position="267"/>
        <end position="286"/>
    </location>
</feature>
<evidence type="ECO:0000313" key="4">
    <source>
        <dbReference type="Proteomes" id="UP000012174"/>
    </source>
</evidence>
<feature type="domain" description="WH2" evidence="2">
    <location>
        <begin position="35"/>
        <end position="52"/>
    </location>
</feature>
<feature type="compositionally biased region" description="Gly residues" evidence="1">
    <location>
        <begin position="65"/>
        <end position="75"/>
    </location>
</feature>
<feature type="compositionally biased region" description="Pro residues" evidence="1">
    <location>
        <begin position="76"/>
        <end position="98"/>
    </location>
</feature>
<dbReference type="eggNOG" id="KOG4462">
    <property type="taxonomic scope" value="Eukaryota"/>
</dbReference>
<dbReference type="InterPro" id="IPR003124">
    <property type="entry name" value="WH2_dom"/>
</dbReference>